<dbReference type="InterPro" id="IPR011335">
    <property type="entry name" value="Restrct_endonuc-II-like"/>
</dbReference>
<accession>A0A090AIE6</accession>
<dbReference type="Pfam" id="PF05685">
    <property type="entry name" value="Uma2"/>
    <property type="match status" value="1"/>
</dbReference>
<dbReference type="InterPro" id="IPR008538">
    <property type="entry name" value="Uma2"/>
</dbReference>
<protein>
    <recommendedName>
        <fullName evidence="1">Putative restriction endonuclease domain-containing protein</fullName>
    </recommendedName>
</protein>
<evidence type="ECO:0000313" key="2">
    <source>
        <dbReference type="EMBL" id="BAP58173.1"/>
    </source>
</evidence>
<dbReference type="STRING" id="40754.THII_3876"/>
<dbReference type="KEGG" id="tig:THII_3876"/>
<dbReference type="PANTHER" id="PTHR34107">
    <property type="entry name" value="SLL0198 PROTEIN-RELATED"/>
    <property type="match status" value="1"/>
</dbReference>
<sequence>MTIELIADEDVQPEEDIQKSSINHALVQTHLIKTLPDDQFTIATELSLDVSSSERQAILKKYHVKAERELKPDICLYDAQDLDYLDPELEEDDIARLEQAPLLCIEIVSPSQSSMEILRKFRVYFAMGVKSCWYVDPNLKLVKIYSSLQQSKSFEEGEVFDSVLNIHLPLNKIFFKRSSLMR</sequence>
<reference evidence="2 3" key="1">
    <citation type="journal article" date="2014" name="ISME J.">
        <title>Ecophysiology of Thioploca ingrica as revealed by the complete genome sequence supplemented with proteomic evidence.</title>
        <authorList>
            <person name="Kojima H."/>
            <person name="Ogura Y."/>
            <person name="Yamamoto N."/>
            <person name="Togashi T."/>
            <person name="Mori H."/>
            <person name="Watanabe T."/>
            <person name="Nemoto F."/>
            <person name="Kurokawa K."/>
            <person name="Hayashi T."/>
            <person name="Fukui M."/>
        </authorList>
    </citation>
    <scope>NUCLEOTIDE SEQUENCE [LARGE SCALE GENOMIC DNA]</scope>
</reference>
<name>A0A090AIE6_9GAMM</name>
<dbReference type="EMBL" id="AP014633">
    <property type="protein sequence ID" value="BAP58173.1"/>
    <property type="molecule type" value="Genomic_DNA"/>
</dbReference>
<dbReference type="SUPFAM" id="SSF52980">
    <property type="entry name" value="Restriction endonuclease-like"/>
    <property type="match status" value="1"/>
</dbReference>
<dbReference type="InterPro" id="IPR012296">
    <property type="entry name" value="Nuclease_put_TT1808"/>
</dbReference>
<dbReference type="AlphaFoldDB" id="A0A090AIE6"/>
<organism evidence="2 3">
    <name type="scientific">Thioploca ingrica</name>
    <dbReference type="NCBI Taxonomy" id="40754"/>
    <lineage>
        <taxon>Bacteria</taxon>
        <taxon>Pseudomonadati</taxon>
        <taxon>Pseudomonadota</taxon>
        <taxon>Gammaproteobacteria</taxon>
        <taxon>Thiotrichales</taxon>
        <taxon>Thiotrichaceae</taxon>
        <taxon>Thioploca</taxon>
    </lineage>
</organism>
<dbReference type="PANTHER" id="PTHR34107:SF4">
    <property type="entry name" value="SLL1222 PROTEIN"/>
    <property type="match status" value="1"/>
</dbReference>
<dbReference type="HOGENOM" id="CLU_127156_0_0_6"/>
<evidence type="ECO:0000313" key="3">
    <source>
        <dbReference type="Proteomes" id="UP000031623"/>
    </source>
</evidence>
<proteinExistence type="predicted"/>
<feature type="domain" description="Putative restriction endonuclease" evidence="1">
    <location>
        <begin position="22"/>
        <end position="162"/>
    </location>
</feature>
<keyword evidence="3" id="KW-1185">Reference proteome</keyword>
<gene>
    <name evidence="2" type="ORF">THII_3876</name>
</gene>
<dbReference type="CDD" id="cd06260">
    <property type="entry name" value="DUF820-like"/>
    <property type="match status" value="1"/>
</dbReference>
<dbReference type="Proteomes" id="UP000031623">
    <property type="component" value="Chromosome"/>
</dbReference>
<dbReference type="Gene3D" id="3.90.1570.10">
    <property type="entry name" value="tt1808, chain A"/>
    <property type="match status" value="1"/>
</dbReference>
<dbReference type="OrthoDB" id="9799703at2"/>
<evidence type="ECO:0000259" key="1">
    <source>
        <dbReference type="Pfam" id="PF05685"/>
    </source>
</evidence>